<feature type="signal peptide" evidence="1">
    <location>
        <begin position="1"/>
        <end position="18"/>
    </location>
</feature>
<protein>
    <recommendedName>
        <fullName evidence="4">Ser-Thr-rich glycosyl-phosphatidyl-inositol-anchored membrane family-domain-containing protein</fullName>
    </recommendedName>
</protein>
<reference evidence="2 3" key="1">
    <citation type="journal article" date="2018" name="Mycol. Prog.">
        <title>Coniella lustricola, a new species from submerged detritus.</title>
        <authorList>
            <person name="Raudabaugh D.B."/>
            <person name="Iturriaga T."/>
            <person name="Carver A."/>
            <person name="Mondo S."/>
            <person name="Pangilinan J."/>
            <person name="Lipzen A."/>
            <person name="He G."/>
            <person name="Amirebrahimi M."/>
            <person name="Grigoriev I.V."/>
            <person name="Miller A.N."/>
        </authorList>
    </citation>
    <scope>NUCLEOTIDE SEQUENCE [LARGE SCALE GENOMIC DNA]</scope>
    <source>
        <strain evidence="2 3">B22-T-1</strain>
    </source>
</reference>
<proteinExistence type="predicted"/>
<dbReference type="PANTHER" id="PTHR40633:SF1">
    <property type="entry name" value="GPI ANCHORED SERINE-THREONINE RICH PROTEIN (AFU_ORTHOLOGUE AFUA_1G03630)"/>
    <property type="match status" value="1"/>
</dbReference>
<evidence type="ECO:0000313" key="2">
    <source>
        <dbReference type="EMBL" id="PSR87154.1"/>
    </source>
</evidence>
<keyword evidence="3" id="KW-1185">Reference proteome</keyword>
<dbReference type="AlphaFoldDB" id="A0A2T3A9C9"/>
<sequence>MRLATLLTATALTAVASSLRFTNANFYNITPGVPFNITWADASGPVTLSLYKGATTALLEDIGTIADRLSGTNYVWTPNATLLRDIYNIHYTDSSGAEINSFQFELVLAPTTAAATATSTSAKASSTTQYTATWIWPTYV</sequence>
<dbReference type="Proteomes" id="UP000241462">
    <property type="component" value="Unassembled WGS sequence"/>
</dbReference>
<dbReference type="InParanoid" id="A0A2T3A9C9"/>
<dbReference type="OrthoDB" id="5589325at2759"/>
<accession>A0A2T3A9C9</accession>
<name>A0A2T3A9C9_9PEZI</name>
<evidence type="ECO:0008006" key="4">
    <source>
        <dbReference type="Google" id="ProtNLM"/>
    </source>
</evidence>
<organism evidence="2 3">
    <name type="scientific">Coniella lustricola</name>
    <dbReference type="NCBI Taxonomy" id="2025994"/>
    <lineage>
        <taxon>Eukaryota</taxon>
        <taxon>Fungi</taxon>
        <taxon>Dikarya</taxon>
        <taxon>Ascomycota</taxon>
        <taxon>Pezizomycotina</taxon>
        <taxon>Sordariomycetes</taxon>
        <taxon>Sordariomycetidae</taxon>
        <taxon>Diaporthales</taxon>
        <taxon>Schizoparmaceae</taxon>
        <taxon>Coniella</taxon>
    </lineage>
</organism>
<keyword evidence="1" id="KW-0732">Signal</keyword>
<dbReference type="PANTHER" id="PTHR40633">
    <property type="entry name" value="MATRIX PROTEIN, PUTATIVE (AFU_ORTHOLOGUE AFUA_8G05410)-RELATED"/>
    <property type="match status" value="1"/>
</dbReference>
<evidence type="ECO:0000256" key="1">
    <source>
        <dbReference type="SAM" id="SignalP"/>
    </source>
</evidence>
<feature type="chain" id="PRO_5015548367" description="Ser-Thr-rich glycosyl-phosphatidyl-inositol-anchored membrane family-domain-containing protein" evidence="1">
    <location>
        <begin position="19"/>
        <end position="140"/>
    </location>
</feature>
<dbReference type="EMBL" id="KZ678432">
    <property type="protein sequence ID" value="PSR87154.1"/>
    <property type="molecule type" value="Genomic_DNA"/>
</dbReference>
<dbReference type="InterPro" id="IPR052982">
    <property type="entry name" value="SRP1/TIP1-like"/>
</dbReference>
<gene>
    <name evidence="2" type="ORF">BD289DRAFT_482254</name>
</gene>
<evidence type="ECO:0000313" key="3">
    <source>
        <dbReference type="Proteomes" id="UP000241462"/>
    </source>
</evidence>
<dbReference type="STRING" id="2025994.A0A2T3A9C9"/>